<feature type="transmembrane region" description="Helical" evidence="7">
    <location>
        <begin position="144"/>
        <end position="167"/>
    </location>
</feature>
<comment type="caution">
    <text evidence="9">The sequence shown here is derived from an EMBL/GenBank/DDBJ whole genome shotgun (WGS) entry which is preliminary data.</text>
</comment>
<proteinExistence type="inferred from homology"/>
<feature type="domain" description="ABC transmembrane type-1" evidence="8">
    <location>
        <begin position="67"/>
        <end position="270"/>
    </location>
</feature>
<protein>
    <submittedName>
        <fullName evidence="9">Sugar ABC transporter permease</fullName>
    </submittedName>
</protein>
<dbReference type="PROSITE" id="PS50928">
    <property type="entry name" value="ABC_TM1"/>
    <property type="match status" value="1"/>
</dbReference>
<keyword evidence="5 7" id="KW-1133">Transmembrane helix</keyword>
<dbReference type="PANTHER" id="PTHR30193:SF37">
    <property type="entry name" value="INNER MEMBRANE ABC TRANSPORTER PERMEASE PROTEIN YCJO"/>
    <property type="match status" value="1"/>
</dbReference>
<evidence type="ECO:0000256" key="2">
    <source>
        <dbReference type="ARBA" id="ARBA00022448"/>
    </source>
</evidence>
<evidence type="ECO:0000313" key="10">
    <source>
        <dbReference type="Proteomes" id="UP000823936"/>
    </source>
</evidence>
<evidence type="ECO:0000256" key="3">
    <source>
        <dbReference type="ARBA" id="ARBA00022475"/>
    </source>
</evidence>
<feature type="transmembrane region" description="Helical" evidence="7">
    <location>
        <begin position="188"/>
        <end position="208"/>
    </location>
</feature>
<comment type="subcellular location">
    <subcellularLocation>
        <location evidence="1 7">Cell membrane</location>
        <topology evidence="1 7">Multi-pass membrane protein</topology>
    </subcellularLocation>
</comment>
<feature type="transmembrane region" description="Helical" evidence="7">
    <location>
        <begin position="66"/>
        <end position="93"/>
    </location>
</feature>
<reference evidence="9" key="1">
    <citation type="journal article" date="2021" name="PeerJ">
        <title>Extensive microbial diversity within the chicken gut microbiome revealed by metagenomics and culture.</title>
        <authorList>
            <person name="Gilroy R."/>
            <person name="Ravi A."/>
            <person name="Getino M."/>
            <person name="Pursley I."/>
            <person name="Horton D.L."/>
            <person name="Alikhan N.F."/>
            <person name="Baker D."/>
            <person name="Gharbi K."/>
            <person name="Hall N."/>
            <person name="Watson M."/>
            <person name="Adriaenssens E.M."/>
            <person name="Foster-Nyarko E."/>
            <person name="Jarju S."/>
            <person name="Secka A."/>
            <person name="Antonio M."/>
            <person name="Oren A."/>
            <person name="Chaudhuri R.R."/>
            <person name="La Ragione R."/>
            <person name="Hildebrand F."/>
            <person name="Pallen M.J."/>
        </authorList>
    </citation>
    <scope>NUCLEOTIDE SEQUENCE</scope>
    <source>
        <strain evidence="9">Gambia11-129</strain>
    </source>
</reference>
<dbReference type="InterPro" id="IPR051393">
    <property type="entry name" value="ABC_transporter_permease"/>
</dbReference>
<reference evidence="9" key="2">
    <citation type="submission" date="2021-04" db="EMBL/GenBank/DDBJ databases">
        <authorList>
            <person name="Gilroy R."/>
        </authorList>
    </citation>
    <scope>NUCLEOTIDE SEQUENCE</scope>
    <source>
        <strain evidence="9">Gambia11-129</strain>
    </source>
</reference>
<dbReference type="GO" id="GO:0055085">
    <property type="term" value="P:transmembrane transport"/>
    <property type="evidence" value="ECO:0007669"/>
    <property type="project" value="InterPro"/>
</dbReference>
<evidence type="ECO:0000256" key="6">
    <source>
        <dbReference type="ARBA" id="ARBA00023136"/>
    </source>
</evidence>
<dbReference type="InterPro" id="IPR000515">
    <property type="entry name" value="MetI-like"/>
</dbReference>
<dbReference type="SUPFAM" id="SSF161098">
    <property type="entry name" value="MetI-like"/>
    <property type="match status" value="1"/>
</dbReference>
<feature type="transmembrane region" description="Helical" evidence="7">
    <location>
        <begin position="12"/>
        <end position="33"/>
    </location>
</feature>
<evidence type="ECO:0000313" key="9">
    <source>
        <dbReference type="EMBL" id="HIV99333.1"/>
    </source>
</evidence>
<feature type="transmembrane region" description="Helical" evidence="7">
    <location>
        <begin position="256"/>
        <end position="273"/>
    </location>
</feature>
<dbReference type="InterPro" id="IPR035906">
    <property type="entry name" value="MetI-like_sf"/>
</dbReference>
<dbReference type="AlphaFoldDB" id="A0A9D1PTN3"/>
<dbReference type="Gene3D" id="1.10.3720.10">
    <property type="entry name" value="MetI-like"/>
    <property type="match status" value="1"/>
</dbReference>
<comment type="similarity">
    <text evidence="7">Belongs to the binding-protein-dependent transport system permease family.</text>
</comment>
<accession>A0A9D1PTN3</accession>
<evidence type="ECO:0000256" key="1">
    <source>
        <dbReference type="ARBA" id="ARBA00004651"/>
    </source>
</evidence>
<keyword evidence="3" id="KW-1003">Cell membrane</keyword>
<sequence>MEKAIKKYFALFALPALICFCIAFLIPMIWGFVLSFCEFTNITNATFVGFKNYIRAFTIDNYFTSAFWFTLGFAVVTVISINILAFALALILTKNVPGTNAYRTIFFMPNLIGGIVLGWIWQVIINGVLAYYEKTLLSSASYGFWGLVVLMNWQNVGYMMVIYIAAIQNVSQDMLEAAAIDGANGRTTLFRIIIPAVMPSITICLFLTTTNGFKLYDQNLALTNGAPNHATEMLALNIFNTFYSRVGFEGVGQAKAVIFTILVAAIALAQLYFTRNKEVEN</sequence>
<dbReference type="Pfam" id="PF00528">
    <property type="entry name" value="BPD_transp_1"/>
    <property type="match status" value="1"/>
</dbReference>
<keyword evidence="6 7" id="KW-0472">Membrane</keyword>
<dbReference type="PANTHER" id="PTHR30193">
    <property type="entry name" value="ABC TRANSPORTER PERMEASE PROTEIN"/>
    <property type="match status" value="1"/>
</dbReference>
<name>A0A9D1PTN3_9SPIO</name>
<dbReference type="EMBL" id="DXHU01000023">
    <property type="protein sequence ID" value="HIV99333.1"/>
    <property type="molecule type" value="Genomic_DNA"/>
</dbReference>
<evidence type="ECO:0000256" key="4">
    <source>
        <dbReference type="ARBA" id="ARBA00022692"/>
    </source>
</evidence>
<evidence type="ECO:0000256" key="7">
    <source>
        <dbReference type="RuleBase" id="RU363032"/>
    </source>
</evidence>
<gene>
    <name evidence="9" type="ORF">IAB12_06120</name>
</gene>
<dbReference type="CDD" id="cd06261">
    <property type="entry name" value="TM_PBP2"/>
    <property type="match status" value="1"/>
</dbReference>
<evidence type="ECO:0000259" key="8">
    <source>
        <dbReference type="PROSITE" id="PS50928"/>
    </source>
</evidence>
<dbReference type="GO" id="GO:0005886">
    <property type="term" value="C:plasma membrane"/>
    <property type="evidence" value="ECO:0007669"/>
    <property type="project" value="UniProtKB-SubCell"/>
</dbReference>
<feature type="transmembrane region" description="Helical" evidence="7">
    <location>
        <begin position="105"/>
        <end position="132"/>
    </location>
</feature>
<keyword evidence="2 7" id="KW-0813">Transport</keyword>
<keyword evidence="4 7" id="KW-0812">Transmembrane</keyword>
<evidence type="ECO:0000256" key="5">
    <source>
        <dbReference type="ARBA" id="ARBA00022989"/>
    </source>
</evidence>
<dbReference type="Proteomes" id="UP000823936">
    <property type="component" value="Unassembled WGS sequence"/>
</dbReference>
<organism evidence="9 10">
    <name type="scientific">Candidatus Ornithospirochaeta avicola</name>
    <dbReference type="NCBI Taxonomy" id="2840896"/>
    <lineage>
        <taxon>Bacteria</taxon>
        <taxon>Pseudomonadati</taxon>
        <taxon>Spirochaetota</taxon>
        <taxon>Spirochaetia</taxon>
        <taxon>Spirochaetales</taxon>
        <taxon>Spirochaetaceae</taxon>
        <taxon>Spirochaetaceae incertae sedis</taxon>
        <taxon>Candidatus Ornithospirochaeta</taxon>
    </lineage>
</organism>